<evidence type="ECO:0000313" key="10">
    <source>
        <dbReference type="Proteomes" id="UP000294581"/>
    </source>
</evidence>
<reference evidence="9 10" key="1">
    <citation type="submission" date="2019-03" db="EMBL/GenBank/DDBJ databases">
        <title>Genomic Encyclopedia of Type Strains, Phase IV (KMG-IV): sequencing the most valuable type-strain genomes for metagenomic binning, comparative biology and taxonomic classification.</title>
        <authorList>
            <person name="Goeker M."/>
        </authorList>
    </citation>
    <scope>NUCLEOTIDE SEQUENCE [LARGE SCALE GENOMIC DNA]</scope>
    <source>
        <strain evidence="9 10">DSM 17974</strain>
    </source>
</reference>
<keyword evidence="2 7" id="KW-0813">Transport</keyword>
<evidence type="ECO:0000259" key="8">
    <source>
        <dbReference type="PROSITE" id="PS50928"/>
    </source>
</evidence>
<gene>
    <name evidence="9" type="ORF">C7445_106159</name>
</gene>
<evidence type="ECO:0000256" key="4">
    <source>
        <dbReference type="ARBA" id="ARBA00022692"/>
    </source>
</evidence>
<feature type="transmembrane region" description="Helical" evidence="7">
    <location>
        <begin position="224"/>
        <end position="244"/>
    </location>
</feature>
<proteinExistence type="inferred from homology"/>
<protein>
    <submittedName>
        <fullName evidence="9">Carbohydrate ABC transporter membrane protein 1 (CUT1 family)</fullName>
    </submittedName>
</protein>
<feature type="transmembrane region" description="Helical" evidence="7">
    <location>
        <begin position="274"/>
        <end position="296"/>
    </location>
</feature>
<dbReference type="PROSITE" id="PS50928">
    <property type="entry name" value="ABC_TM1"/>
    <property type="match status" value="1"/>
</dbReference>
<feature type="transmembrane region" description="Helical" evidence="7">
    <location>
        <begin position="122"/>
        <end position="143"/>
    </location>
</feature>
<evidence type="ECO:0000256" key="3">
    <source>
        <dbReference type="ARBA" id="ARBA00022475"/>
    </source>
</evidence>
<dbReference type="EMBL" id="SORF01000006">
    <property type="protein sequence ID" value="TDY46729.1"/>
    <property type="molecule type" value="Genomic_DNA"/>
</dbReference>
<feature type="transmembrane region" description="Helical" evidence="7">
    <location>
        <begin position="88"/>
        <end position="110"/>
    </location>
</feature>
<evidence type="ECO:0000256" key="7">
    <source>
        <dbReference type="RuleBase" id="RU363032"/>
    </source>
</evidence>
<evidence type="ECO:0000256" key="6">
    <source>
        <dbReference type="ARBA" id="ARBA00023136"/>
    </source>
</evidence>
<evidence type="ECO:0000256" key="1">
    <source>
        <dbReference type="ARBA" id="ARBA00004651"/>
    </source>
</evidence>
<organism evidence="9 10">
    <name type="scientific">Alicyclobacillus sacchari</name>
    <dbReference type="NCBI Taxonomy" id="392010"/>
    <lineage>
        <taxon>Bacteria</taxon>
        <taxon>Bacillati</taxon>
        <taxon>Bacillota</taxon>
        <taxon>Bacilli</taxon>
        <taxon>Bacillales</taxon>
        <taxon>Alicyclobacillaceae</taxon>
        <taxon>Alicyclobacillus</taxon>
    </lineage>
</organism>
<evidence type="ECO:0000256" key="5">
    <source>
        <dbReference type="ARBA" id="ARBA00022989"/>
    </source>
</evidence>
<dbReference type="PANTHER" id="PTHR30193">
    <property type="entry name" value="ABC TRANSPORTER PERMEASE PROTEIN"/>
    <property type="match status" value="1"/>
</dbReference>
<dbReference type="CDD" id="cd06261">
    <property type="entry name" value="TM_PBP2"/>
    <property type="match status" value="1"/>
</dbReference>
<dbReference type="SUPFAM" id="SSF161098">
    <property type="entry name" value="MetI-like"/>
    <property type="match status" value="1"/>
</dbReference>
<dbReference type="GO" id="GO:0055085">
    <property type="term" value="P:transmembrane transport"/>
    <property type="evidence" value="ECO:0007669"/>
    <property type="project" value="InterPro"/>
</dbReference>
<dbReference type="AlphaFoldDB" id="A0A4R8LP50"/>
<keyword evidence="4 7" id="KW-0812">Transmembrane</keyword>
<keyword evidence="10" id="KW-1185">Reference proteome</keyword>
<dbReference type="InterPro" id="IPR051393">
    <property type="entry name" value="ABC_transporter_permease"/>
</dbReference>
<keyword evidence="6 7" id="KW-0472">Membrane</keyword>
<feature type="transmembrane region" description="Helical" evidence="7">
    <location>
        <begin position="149"/>
        <end position="170"/>
    </location>
</feature>
<dbReference type="InterPro" id="IPR035906">
    <property type="entry name" value="MetI-like_sf"/>
</dbReference>
<feature type="transmembrane region" description="Helical" evidence="7">
    <location>
        <begin position="21"/>
        <end position="48"/>
    </location>
</feature>
<dbReference type="InterPro" id="IPR000515">
    <property type="entry name" value="MetI-like"/>
</dbReference>
<evidence type="ECO:0000256" key="2">
    <source>
        <dbReference type="ARBA" id="ARBA00022448"/>
    </source>
</evidence>
<dbReference type="Proteomes" id="UP000294581">
    <property type="component" value="Unassembled WGS sequence"/>
</dbReference>
<dbReference type="Gene3D" id="1.10.3720.10">
    <property type="entry name" value="MetI-like"/>
    <property type="match status" value="1"/>
</dbReference>
<keyword evidence="5 7" id="KW-1133">Transmembrane helix</keyword>
<dbReference type="Pfam" id="PF00528">
    <property type="entry name" value="BPD_transp_1"/>
    <property type="match status" value="1"/>
</dbReference>
<comment type="subcellular location">
    <subcellularLocation>
        <location evidence="1 7">Cell membrane</location>
        <topology evidence="1 7">Multi-pass membrane protein</topology>
    </subcellularLocation>
</comment>
<name>A0A4R8LP50_9BACL</name>
<feature type="domain" description="ABC transmembrane type-1" evidence="8">
    <location>
        <begin position="84"/>
        <end position="297"/>
    </location>
</feature>
<dbReference type="GO" id="GO:0005886">
    <property type="term" value="C:plasma membrane"/>
    <property type="evidence" value="ECO:0007669"/>
    <property type="project" value="UniProtKB-SubCell"/>
</dbReference>
<accession>A0A4R8LP50</accession>
<evidence type="ECO:0000313" key="9">
    <source>
        <dbReference type="EMBL" id="TDY46729.1"/>
    </source>
</evidence>
<keyword evidence="3" id="KW-1003">Cell membrane</keyword>
<sequence>MDPTQAGKRAWLHRRLKFGSVSVPAWIPYAFILPFFVIFCVFMLYPIVDTFIISFENWSASGSQWVGVHNYRLVLTDPAFWTSLLNDAFILLVQVPIMLFLATLLAVALHSKAIRFKWVFRLLVFFPVLVDAVTYTIAFQLIFNTNFGILNYLIHLVGFGTVNWTGNAWAARISIFMVVTWRWTGYNAIILLSGLQSIPEELYESAVVDGAGRVKTFFKLTIPLLRPILLFCAILSTVGTLQLFTEPYILTAGGPGSATETPMLYLYSIGFQNYNFGLASAGTYILTTIIGILSYLQIRASKGGDYHA</sequence>
<dbReference type="PANTHER" id="PTHR30193:SF37">
    <property type="entry name" value="INNER MEMBRANE ABC TRANSPORTER PERMEASE PROTEIN YCJO"/>
    <property type="match status" value="1"/>
</dbReference>
<dbReference type="SUPFAM" id="SSF160964">
    <property type="entry name" value="MalF N-terminal region-like"/>
    <property type="match status" value="1"/>
</dbReference>
<comment type="similarity">
    <text evidence="7">Belongs to the binding-protein-dependent transport system permease family.</text>
</comment>
<comment type="caution">
    <text evidence="9">The sequence shown here is derived from an EMBL/GenBank/DDBJ whole genome shotgun (WGS) entry which is preliminary data.</text>
</comment>